<dbReference type="Gene3D" id="2.60.120.10">
    <property type="entry name" value="Jelly Rolls"/>
    <property type="match status" value="1"/>
</dbReference>
<gene>
    <name evidence="2" type="ORF">S01H1_76241</name>
</gene>
<organism evidence="2">
    <name type="scientific">marine sediment metagenome</name>
    <dbReference type="NCBI Taxonomy" id="412755"/>
    <lineage>
        <taxon>unclassified sequences</taxon>
        <taxon>metagenomes</taxon>
        <taxon>ecological metagenomes</taxon>
    </lineage>
</organism>
<dbReference type="Pfam" id="PF00027">
    <property type="entry name" value="cNMP_binding"/>
    <property type="match status" value="1"/>
</dbReference>
<evidence type="ECO:0000259" key="1">
    <source>
        <dbReference type="PROSITE" id="PS50042"/>
    </source>
</evidence>
<comment type="caution">
    <text evidence="2">The sequence shown here is derived from an EMBL/GenBank/DDBJ whole genome shotgun (WGS) entry which is preliminary data.</text>
</comment>
<dbReference type="PROSITE" id="PS50042">
    <property type="entry name" value="CNMP_BINDING_3"/>
    <property type="match status" value="1"/>
</dbReference>
<protein>
    <recommendedName>
        <fullName evidence="1">Cyclic nucleotide-binding domain-containing protein</fullName>
    </recommendedName>
</protein>
<feature type="domain" description="Cyclic nucleotide-binding" evidence="1">
    <location>
        <begin position="15"/>
        <end position="111"/>
    </location>
</feature>
<dbReference type="AlphaFoldDB" id="X0Z4N7"/>
<proteinExistence type="predicted"/>
<accession>X0Z4N7</accession>
<sequence length="143" mass="16267">MQGKETREITASQVKEYKAGEIVASEGEKSEVFYVILEGEVEIFQNNKSIRVLKEGDVFGLENFCLKKCCTTTSRTITLSRIASYHTDLINQIIYTKPQLTEKILNSIILQLEQTTQVAEENIQLGNLVDFNERVYQDGEVII</sequence>
<evidence type="ECO:0000313" key="2">
    <source>
        <dbReference type="EMBL" id="GAG53382.1"/>
    </source>
</evidence>
<reference evidence="2" key="1">
    <citation type="journal article" date="2014" name="Front. Microbiol.">
        <title>High frequency of phylogenetically diverse reductive dehalogenase-homologous genes in deep subseafloor sedimentary metagenomes.</title>
        <authorList>
            <person name="Kawai M."/>
            <person name="Futagami T."/>
            <person name="Toyoda A."/>
            <person name="Takaki Y."/>
            <person name="Nishi S."/>
            <person name="Hori S."/>
            <person name="Arai W."/>
            <person name="Tsubouchi T."/>
            <person name="Morono Y."/>
            <person name="Uchiyama I."/>
            <person name="Ito T."/>
            <person name="Fujiyama A."/>
            <person name="Inagaki F."/>
            <person name="Takami H."/>
        </authorList>
    </citation>
    <scope>NUCLEOTIDE SEQUENCE</scope>
    <source>
        <strain evidence="2">Expedition CK06-06</strain>
    </source>
</reference>
<name>X0Z4N7_9ZZZZ</name>
<dbReference type="InterPro" id="IPR000595">
    <property type="entry name" value="cNMP-bd_dom"/>
</dbReference>
<dbReference type="CDD" id="cd00038">
    <property type="entry name" value="CAP_ED"/>
    <property type="match status" value="1"/>
</dbReference>
<dbReference type="InterPro" id="IPR014710">
    <property type="entry name" value="RmlC-like_jellyroll"/>
</dbReference>
<dbReference type="EMBL" id="BARS01051152">
    <property type="protein sequence ID" value="GAG53382.1"/>
    <property type="molecule type" value="Genomic_DNA"/>
</dbReference>
<dbReference type="SMART" id="SM00100">
    <property type="entry name" value="cNMP"/>
    <property type="match status" value="1"/>
</dbReference>
<dbReference type="InterPro" id="IPR018490">
    <property type="entry name" value="cNMP-bd_dom_sf"/>
</dbReference>
<dbReference type="SUPFAM" id="SSF51206">
    <property type="entry name" value="cAMP-binding domain-like"/>
    <property type="match status" value="1"/>
</dbReference>